<feature type="non-terminal residue" evidence="1">
    <location>
        <position position="38"/>
    </location>
</feature>
<dbReference type="RefSeq" id="WP_305109224.1">
    <property type="nucleotide sequence ID" value="NZ_JAUTWS010000238.1"/>
</dbReference>
<dbReference type="EMBL" id="JAUTWS010000238">
    <property type="protein sequence ID" value="MDO9714391.1"/>
    <property type="molecule type" value="Genomic_DNA"/>
</dbReference>
<keyword evidence="2" id="KW-1185">Reference proteome</keyword>
<gene>
    <name evidence="1" type="primary">tnpB</name>
    <name evidence="1" type="ORF">Q7A36_39275</name>
</gene>
<reference evidence="1 2" key="1">
    <citation type="submission" date="2023-08" db="EMBL/GenBank/DDBJ databases">
        <title>The draft genome sequence of Paracraurococcus sp. LOR1-02.</title>
        <authorList>
            <person name="Kingkaew E."/>
            <person name="Tanasupawat S."/>
        </authorList>
    </citation>
    <scope>NUCLEOTIDE SEQUENCE [LARGE SCALE GENOMIC DNA]</scope>
    <source>
        <strain evidence="1 2">LOR1-02</strain>
    </source>
</reference>
<protein>
    <submittedName>
        <fullName evidence="1">IS66 family insertion sequence element accessory protein TnpB</fullName>
    </submittedName>
</protein>
<dbReference type="Pfam" id="PF05717">
    <property type="entry name" value="TnpB_IS66"/>
    <property type="match status" value="1"/>
</dbReference>
<organism evidence="1 2">
    <name type="scientific">Paracraurococcus lichenis</name>
    <dbReference type="NCBI Taxonomy" id="3064888"/>
    <lineage>
        <taxon>Bacteria</taxon>
        <taxon>Pseudomonadati</taxon>
        <taxon>Pseudomonadota</taxon>
        <taxon>Alphaproteobacteria</taxon>
        <taxon>Acetobacterales</taxon>
        <taxon>Roseomonadaceae</taxon>
        <taxon>Paracraurococcus</taxon>
    </lineage>
</organism>
<dbReference type="InterPro" id="IPR008878">
    <property type="entry name" value="Transposase_IS66_Orf2"/>
</dbReference>
<comment type="caution">
    <text evidence="1">The sequence shown here is derived from an EMBL/GenBank/DDBJ whole genome shotgun (WGS) entry which is preliminary data.</text>
</comment>
<evidence type="ECO:0000313" key="1">
    <source>
        <dbReference type="EMBL" id="MDO9714391.1"/>
    </source>
</evidence>
<evidence type="ECO:0000313" key="2">
    <source>
        <dbReference type="Proteomes" id="UP001243009"/>
    </source>
</evidence>
<sequence>MIPVPSGVRVWLAVGHTDMRRGMHSLALQVQQALGRDP</sequence>
<name>A0ABT9EDV2_9PROT</name>
<dbReference type="Proteomes" id="UP001243009">
    <property type="component" value="Unassembled WGS sequence"/>
</dbReference>
<accession>A0ABT9EDV2</accession>
<proteinExistence type="predicted"/>